<organism evidence="7 8">
    <name type="scientific">Pristionchus pacificus</name>
    <name type="common">Parasitic nematode worm</name>
    <dbReference type="NCBI Taxonomy" id="54126"/>
    <lineage>
        <taxon>Eukaryota</taxon>
        <taxon>Metazoa</taxon>
        <taxon>Ecdysozoa</taxon>
        <taxon>Nematoda</taxon>
        <taxon>Chromadorea</taxon>
        <taxon>Rhabditida</taxon>
        <taxon>Rhabditina</taxon>
        <taxon>Diplogasteromorpha</taxon>
        <taxon>Diplogasteroidea</taxon>
        <taxon>Neodiplogasteridae</taxon>
        <taxon>Pristionchus</taxon>
    </lineage>
</organism>
<dbReference type="Proteomes" id="UP000005239">
    <property type="component" value="Unassembled WGS sequence"/>
</dbReference>
<comment type="subcellular location">
    <subcellularLocation>
        <location evidence="1">Nucleus</location>
    </subcellularLocation>
</comment>
<evidence type="ECO:0000256" key="2">
    <source>
        <dbReference type="ARBA" id="ARBA00023015"/>
    </source>
</evidence>
<dbReference type="GO" id="GO:0006357">
    <property type="term" value="P:regulation of transcription by RNA polymerase II"/>
    <property type="evidence" value="ECO:0000318"/>
    <property type="project" value="GO_Central"/>
</dbReference>
<evidence type="ECO:0000313" key="8">
    <source>
        <dbReference type="Proteomes" id="UP000005239"/>
    </source>
</evidence>
<evidence type="ECO:0000256" key="5">
    <source>
        <dbReference type="ARBA" id="ARBA00023242"/>
    </source>
</evidence>
<reference evidence="7" key="2">
    <citation type="submission" date="2022-06" db="UniProtKB">
        <authorList>
            <consortium name="EnsemblMetazoa"/>
        </authorList>
    </citation>
    <scope>IDENTIFICATION</scope>
    <source>
        <strain evidence="7">PS312</strain>
    </source>
</reference>
<dbReference type="PANTHER" id="PTHR11793">
    <property type="entry name" value="BASIC HELIX-LOOP-HELIX TRANSCRIPTION FACTOR"/>
    <property type="match status" value="1"/>
</dbReference>
<gene>
    <name evidence="7" type="primary">WBGene00091198</name>
</gene>
<accession>A0A8R1U2J2</accession>
<reference evidence="8" key="1">
    <citation type="journal article" date="2008" name="Nat. Genet.">
        <title>The Pristionchus pacificus genome provides a unique perspective on nematode lifestyle and parasitism.</title>
        <authorList>
            <person name="Dieterich C."/>
            <person name="Clifton S.W."/>
            <person name="Schuster L.N."/>
            <person name="Chinwalla A."/>
            <person name="Delehaunty K."/>
            <person name="Dinkelacker I."/>
            <person name="Fulton L."/>
            <person name="Fulton R."/>
            <person name="Godfrey J."/>
            <person name="Minx P."/>
            <person name="Mitreva M."/>
            <person name="Roeseler W."/>
            <person name="Tian H."/>
            <person name="Witte H."/>
            <person name="Yang S.P."/>
            <person name="Wilson R.K."/>
            <person name="Sommer R.J."/>
        </authorList>
    </citation>
    <scope>NUCLEOTIDE SEQUENCE [LARGE SCALE GENOMIC DNA]</scope>
    <source>
        <strain evidence="8">PS312</strain>
    </source>
</reference>
<keyword evidence="8" id="KW-1185">Reference proteome</keyword>
<keyword evidence="2" id="KW-0805">Transcription regulation</keyword>
<feature type="region of interest" description="Disordered" evidence="6">
    <location>
        <begin position="306"/>
        <end position="326"/>
    </location>
</feature>
<accession>A0A454XS22</accession>
<evidence type="ECO:0000313" key="7">
    <source>
        <dbReference type="EnsemblMetazoa" id="PPA01644.1"/>
    </source>
</evidence>
<dbReference type="InterPro" id="IPR011598">
    <property type="entry name" value="bHLH_dom"/>
</dbReference>
<dbReference type="OrthoDB" id="10034090at2759"/>
<dbReference type="Pfam" id="PF00010">
    <property type="entry name" value="HLH"/>
    <property type="match status" value="1"/>
</dbReference>
<evidence type="ECO:0000256" key="4">
    <source>
        <dbReference type="ARBA" id="ARBA00023163"/>
    </source>
</evidence>
<dbReference type="PROSITE" id="PS50888">
    <property type="entry name" value="BHLH"/>
    <property type="match status" value="1"/>
</dbReference>
<dbReference type="GO" id="GO:0000785">
    <property type="term" value="C:chromatin"/>
    <property type="evidence" value="ECO:0000318"/>
    <property type="project" value="GO_Central"/>
</dbReference>
<keyword evidence="4" id="KW-0804">Transcription</keyword>
<keyword evidence="3" id="KW-0238">DNA-binding</keyword>
<keyword evidence="5" id="KW-0539">Nucleus</keyword>
<proteinExistence type="predicted"/>
<dbReference type="SMART" id="SM00353">
    <property type="entry name" value="HLH"/>
    <property type="match status" value="1"/>
</dbReference>
<feature type="compositionally biased region" description="Low complexity" evidence="6">
    <location>
        <begin position="46"/>
        <end position="55"/>
    </location>
</feature>
<dbReference type="GO" id="GO:0046983">
    <property type="term" value="F:protein dimerization activity"/>
    <property type="evidence" value="ECO:0007669"/>
    <property type="project" value="InterPro"/>
</dbReference>
<evidence type="ECO:0000256" key="3">
    <source>
        <dbReference type="ARBA" id="ARBA00023125"/>
    </source>
</evidence>
<dbReference type="PANTHER" id="PTHR11793:SF13">
    <property type="entry name" value="PROTEIN DAUGHTERLESS"/>
    <property type="match status" value="1"/>
</dbReference>
<feature type="compositionally biased region" description="Pro residues" evidence="6">
    <location>
        <begin position="309"/>
        <end position="326"/>
    </location>
</feature>
<dbReference type="InterPro" id="IPR051098">
    <property type="entry name" value="NeuroDiff_E-box_TFs"/>
</dbReference>
<evidence type="ECO:0000256" key="6">
    <source>
        <dbReference type="SAM" id="MobiDB-lite"/>
    </source>
</evidence>
<feature type="region of interest" description="Disordered" evidence="6">
    <location>
        <begin position="38"/>
        <end position="58"/>
    </location>
</feature>
<dbReference type="Gene3D" id="4.10.280.10">
    <property type="entry name" value="Helix-loop-helix DNA-binding domain"/>
    <property type="match status" value="1"/>
</dbReference>
<feature type="compositionally biased region" description="Acidic residues" evidence="6">
    <location>
        <begin position="218"/>
        <end position="229"/>
    </location>
</feature>
<dbReference type="GO" id="GO:0000978">
    <property type="term" value="F:RNA polymerase II cis-regulatory region sequence-specific DNA binding"/>
    <property type="evidence" value="ECO:0000318"/>
    <property type="project" value="GO_Central"/>
</dbReference>
<sequence>MAAPSNATPAYSNAGYEQPYYHHDPFWSGQPPVGYNLPPLTDLANASAASSSSSSYEAPDPMQSMYYTMPQSYYMPSLAASMTSYADPAALAAAAAASSYAAPAPPGDAPHPLNNFYLQQQQQPSAPVPISQSMMTTTPSYAMPTQISPPTPHYDYTTVGYSPAAGGMGIRTSSTGQLQQSTSAAAAPPPVPAAAVKKKCGKKPKVEASPVRSAGGGDSEDFDENEGEDDHDRRKLNNIRERVRVKDINNAFHELGHMVNQFDNAGVTMEKQQTKLGILHNAVELIKNLEEQVKRRNLARNMANGALPAGPPQKPFPPNLQVPPNC</sequence>
<feature type="compositionally biased region" description="Low complexity" evidence="6">
    <location>
        <begin position="172"/>
        <end position="186"/>
    </location>
</feature>
<dbReference type="InterPro" id="IPR036638">
    <property type="entry name" value="HLH_DNA-bd_sf"/>
</dbReference>
<dbReference type="GO" id="GO:0005634">
    <property type="term" value="C:nucleus"/>
    <property type="evidence" value="ECO:0007669"/>
    <property type="project" value="UniProtKB-SubCell"/>
</dbReference>
<dbReference type="GO" id="GO:0000981">
    <property type="term" value="F:DNA-binding transcription factor activity, RNA polymerase II-specific"/>
    <property type="evidence" value="ECO:0000318"/>
    <property type="project" value="GO_Central"/>
</dbReference>
<dbReference type="GO" id="GO:0005667">
    <property type="term" value="C:transcription regulator complex"/>
    <property type="evidence" value="ECO:0000318"/>
    <property type="project" value="GO_Central"/>
</dbReference>
<name>A0A454XS22_PRIPA</name>
<dbReference type="SUPFAM" id="SSF47459">
    <property type="entry name" value="HLH, helix-loop-helix DNA-binding domain"/>
    <property type="match status" value="1"/>
</dbReference>
<feature type="region of interest" description="Disordered" evidence="6">
    <location>
        <begin position="168"/>
        <end position="235"/>
    </location>
</feature>
<protein>
    <submittedName>
        <fullName evidence="7">Hlh-2</fullName>
    </submittedName>
</protein>
<evidence type="ECO:0000256" key="1">
    <source>
        <dbReference type="ARBA" id="ARBA00004123"/>
    </source>
</evidence>
<dbReference type="EnsemblMetazoa" id="PPA01644.1">
    <property type="protein sequence ID" value="PPA01644.1"/>
    <property type="gene ID" value="WBGene00091198"/>
</dbReference>
<dbReference type="AlphaFoldDB" id="A0A454XS22"/>